<dbReference type="PANTHER" id="PTHR28286:SF2">
    <property type="entry name" value="BACTERIORHODOPSIN _OPSIN, NOPA (EUROFUNG)"/>
    <property type="match status" value="1"/>
</dbReference>
<keyword evidence="7 12" id="KW-1133">Transmembrane helix</keyword>
<evidence type="ECO:0000256" key="4">
    <source>
        <dbReference type="ARBA" id="ARBA00022606"/>
    </source>
</evidence>
<keyword evidence="8" id="KW-0157">Chromophore</keyword>
<dbReference type="InterPro" id="IPR018229">
    <property type="entry name" value="Rhodopsin_retinal_BS"/>
</dbReference>
<evidence type="ECO:0000256" key="3">
    <source>
        <dbReference type="ARBA" id="ARBA00022543"/>
    </source>
</evidence>
<evidence type="ECO:0000256" key="9">
    <source>
        <dbReference type="ARBA" id="ARBA00023136"/>
    </source>
</evidence>
<feature type="transmembrane region" description="Helical" evidence="12">
    <location>
        <begin position="140"/>
        <end position="160"/>
    </location>
</feature>
<dbReference type="InterPro" id="IPR001425">
    <property type="entry name" value="Arc/bac/fun_rhodopsins"/>
</dbReference>
<keyword evidence="9 12" id="KW-0472">Membrane</keyword>
<feature type="transmembrane region" description="Helical" evidence="12">
    <location>
        <begin position="166"/>
        <end position="191"/>
    </location>
</feature>
<feature type="transmembrane region" description="Helical" evidence="12">
    <location>
        <begin position="31"/>
        <end position="53"/>
    </location>
</feature>
<keyword evidence="10" id="KW-0675">Receptor</keyword>
<evidence type="ECO:0000256" key="2">
    <source>
        <dbReference type="ARBA" id="ARBA00008130"/>
    </source>
</evidence>
<dbReference type="SUPFAM" id="SSF81321">
    <property type="entry name" value="Family A G protein-coupled receptor-like"/>
    <property type="match status" value="1"/>
</dbReference>
<evidence type="ECO:0000313" key="14">
    <source>
        <dbReference type="Proteomes" id="UP001465755"/>
    </source>
</evidence>
<feature type="compositionally biased region" description="Gly residues" evidence="11">
    <location>
        <begin position="314"/>
        <end position="328"/>
    </location>
</feature>
<dbReference type="GO" id="GO:0007602">
    <property type="term" value="P:phototransduction"/>
    <property type="evidence" value="ECO:0007669"/>
    <property type="project" value="UniProtKB-KW"/>
</dbReference>
<evidence type="ECO:0000256" key="8">
    <source>
        <dbReference type="ARBA" id="ARBA00022991"/>
    </source>
</evidence>
<keyword evidence="5 12" id="KW-0812">Transmembrane</keyword>
<dbReference type="PROSITE" id="PS00950">
    <property type="entry name" value="BACTERIAL_OPSIN_1"/>
    <property type="match status" value="1"/>
</dbReference>
<dbReference type="PROSITE" id="PS00327">
    <property type="entry name" value="BACTERIAL_OPSIN_RET"/>
    <property type="match status" value="1"/>
</dbReference>
<evidence type="ECO:0000256" key="12">
    <source>
        <dbReference type="SAM" id="Phobius"/>
    </source>
</evidence>
<dbReference type="PRINTS" id="PR00251">
    <property type="entry name" value="BACTRLOPSIN"/>
</dbReference>
<feature type="transmembrane region" description="Helical" evidence="12">
    <location>
        <begin position="241"/>
        <end position="265"/>
    </location>
</feature>
<evidence type="ECO:0000256" key="11">
    <source>
        <dbReference type="SAM" id="MobiDB-lite"/>
    </source>
</evidence>
<dbReference type="GO" id="GO:0005216">
    <property type="term" value="F:monoatomic ion channel activity"/>
    <property type="evidence" value="ECO:0007669"/>
    <property type="project" value="InterPro"/>
</dbReference>
<dbReference type="PANTHER" id="PTHR28286">
    <property type="match status" value="1"/>
</dbReference>
<comment type="caution">
    <text evidence="13">The sequence shown here is derived from an EMBL/GenBank/DDBJ whole genome shotgun (WGS) entry which is preliminary data.</text>
</comment>
<dbReference type="AlphaFoldDB" id="A0AAW1NX46"/>
<dbReference type="Pfam" id="PF01036">
    <property type="entry name" value="Bac_rhodopsin"/>
    <property type="match status" value="1"/>
</dbReference>
<comment type="similarity">
    <text evidence="2">Belongs to the archaeal/bacterial/fungal opsin family.</text>
</comment>
<organism evidence="13 14">
    <name type="scientific">Symbiochloris irregularis</name>
    <dbReference type="NCBI Taxonomy" id="706552"/>
    <lineage>
        <taxon>Eukaryota</taxon>
        <taxon>Viridiplantae</taxon>
        <taxon>Chlorophyta</taxon>
        <taxon>core chlorophytes</taxon>
        <taxon>Trebouxiophyceae</taxon>
        <taxon>Trebouxiales</taxon>
        <taxon>Trebouxiaceae</taxon>
        <taxon>Symbiochloris</taxon>
    </lineage>
</organism>
<dbReference type="GO" id="GO:0005886">
    <property type="term" value="C:plasma membrane"/>
    <property type="evidence" value="ECO:0007669"/>
    <property type="project" value="TreeGrafter"/>
</dbReference>
<feature type="region of interest" description="Disordered" evidence="11">
    <location>
        <begin position="296"/>
        <end position="345"/>
    </location>
</feature>
<keyword evidence="4" id="KW-0716">Sensory transduction</keyword>
<sequence>MDQLSTTDGPTPFAQNYRGIPVRSISQPGQIIYWVVFGLMAGSALCFSVLVFLKPVAERSHGYVTLLIVTIASCAYYAMASTGGQIAISQYGQFQGPYPGTGIEPVLRSVYWARYIDWFLTTPLLLLDLLLIAAVPFGTALWIITADILMIVTGMFGALCSHKFKWGWYGAGCLFQVLLVYGVMVTGTAHAKARGRVTGNAKLPMVYFGLSAYLLMVWWGYPIVWGFCEGSNYASVNAEATAYGGLDVAAKVVFGWMLFALYPILSRQNKDEYARGAYLPPLLSAPINAMLWPSRPQGGAHQKGASTVDDTNGVGNGAGNGVGTGPVSGPGLATSGNGAPAGTTV</sequence>
<feature type="transmembrane region" description="Helical" evidence="12">
    <location>
        <begin position="203"/>
        <end position="221"/>
    </location>
</feature>
<comment type="subcellular location">
    <subcellularLocation>
        <location evidence="1">Membrane</location>
        <topology evidence="1">Multi-pass membrane protein</topology>
    </subcellularLocation>
</comment>
<feature type="transmembrane region" description="Helical" evidence="12">
    <location>
        <begin position="60"/>
        <end position="79"/>
    </location>
</feature>
<accession>A0AAW1NX46</accession>
<keyword evidence="6" id="KW-0681">Retinal protein</keyword>
<gene>
    <name evidence="13" type="ORF">WJX73_003251</name>
</gene>
<keyword evidence="14" id="KW-1185">Reference proteome</keyword>
<evidence type="ECO:0000313" key="13">
    <source>
        <dbReference type="EMBL" id="KAK9798164.1"/>
    </source>
</evidence>
<keyword evidence="3" id="KW-0600">Photoreceptor protein</keyword>
<dbReference type="EMBL" id="JALJOQ010000101">
    <property type="protein sequence ID" value="KAK9798164.1"/>
    <property type="molecule type" value="Genomic_DNA"/>
</dbReference>
<evidence type="ECO:0000256" key="7">
    <source>
        <dbReference type="ARBA" id="ARBA00022989"/>
    </source>
</evidence>
<dbReference type="Gene3D" id="1.20.1070.10">
    <property type="entry name" value="Rhodopsin 7-helix transmembrane proteins"/>
    <property type="match status" value="1"/>
</dbReference>
<reference evidence="13 14" key="1">
    <citation type="journal article" date="2024" name="Nat. Commun.">
        <title>Phylogenomics reveals the evolutionary origins of lichenization in chlorophyte algae.</title>
        <authorList>
            <person name="Puginier C."/>
            <person name="Libourel C."/>
            <person name="Otte J."/>
            <person name="Skaloud P."/>
            <person name="Haon M."/>
            <person name="Grisel S."/>
            <person name="Petersen M."/>
            <person name="Berrin J.G."/>
            <person name="Delaux P.M."/>
            <person name="Dal Grande F."/>
            <person name="Keller J."/>
        </authorList>
    </citation>
    <scope>NUCLEOTIDE SEQUENCE [LARGE SCALE GENOMIC DNA]</scope>
    <source>
        <strain evidence="13 14">SAG 2036</strain>
    </source>
</reference>
<evidence type="ECO:0000256" key="10">
    <source>
        <dbReference type="ARBA" id="ARBA00023170"/>
    </source>
</evidence>
<proteinExistence type="inferred from homology"/>
<dbReference type="Proteomes" id="UP001465755">
    <property type="component" value="Unassembled WGS sequence"/>
</dbReference>
<feature type="transmembrane region" description="Helical" evidence="12">
    <location>
        <begin position="115"/>
        <end position="133"/>
    </location>
</feature>
<dbReference type="GO" id="GO:0009881">
    <property type="term" value="F:photoreceptor activity"/>
    <property type="evidence" value="ECO:0007669"/>
    <property type="project" value="UniProtKB-KW"/>
</dbReference>
<evidence type="ECO:0000256" key="5">
    <source>
        <dbReference type="ARBA" id="ARBA00022692"/>
    </source>
</evidence>
<protein>
    <submittedName>
        <fullName evidence="13">Uncharacterized protein</fullName>
    </submittedName>
</protein>
<name>A0AAW1NX46_9CHLO</name>
<dbReference type="SMART" id="SM01021">
    <property type="entry name" value="Bac_rhodopsin"/>
    <property type="match status" value="1"/>
</dbReference>
<evidence type="ECO:0000256" key="1">
    <source>
        <dbReference type="ARBA" id="ARBA00004141"/>
    </source>
</evidence>
<evidence type="ECO:0000256" key="6">
    <source>
        <dbReference type="ARBA" id="ARBA00022925"/>
    </source>
</evidence>